<dbReference type="SMART" id="SM00320">
    <property type="entry name" value="WD40"/>
    <property type="match status" value="10"/>
</dbReference>
<evidence type="ECO:0000256" key="3">
    <source>
        <dbReference type="ARBA" id="ARBA00022490"/>
    </source>
</evidence>
<feature type="repeat" description="WD" evidence="9">
    <location>
        <begin position="602"/>
        <end position="643"/>
    </location>
</feature>
<dbReference type="Pfam" id="PF23409">
    <property type="entry name" value="Beta-prop_EML"/>
    <property type="match status" value="1"/>
</dbReference>
<dbReference type="SUPFAM" id="SSF101898">
    <property type="entry name" value="NHL repeat"/>
    <property type="match status" value="1"/>
</dbReference>
<accession>A0A8J5XCJ5</accession>
<keyword evidence="3" id="KW-0963">Cytoplasm</keyword>
<evidence type="ECO:0000259" key="10">
    <source>
        <dbReference type="Pfam" id="PF23409"/>
    </source>
</evidence>
<dbReference type="CDD" id="cd00200">
    <property type="entry name" value="WD40"/>
    <property type="match status" value="1"/>
</dbReference>
<dbReference type="PROSITE" id="PS50294">
    <property type="entry name" value="WD_REPEATS_REGION"/>
    <property type="match status" value="1"/>
</dbReference>
<keyword evidence="12" id="KW-1185">Reference proteome</keyword>
<comment type="subcellular location">
    <subcellularLocation>
        <location evidence="1">Cell projection</location>
        <location evidence="1">Cilium</location>
        <location evidence="1">Flagellum</location>
    </subcellularLocation>
    <subcellularLocation>
        <location evidence="2">Cytoplasm</location>
    </subcellularLocation>
</comment>
<dbReference type="AlphaFoldDB" id="A0A8J5XCJ5"/>
<feature type="repeat" description="WD" evidence="9">
    <location>
        <begin position="560"/>
        <end position="596"/>
    </location>
</feature>
<dbReference type="Gene3D" id="2.130.10.10">
    <property type="entry name" value="YVTN repeat-like/Quinoprotein amine dehydrogenase"/>
    <property type="match status" value="4"/>
</dbReference>
<dbReference type="GO" id="GO:0005930">
    <property type="term" value="C:axoneme"/>
    <property type="evidence" value="ECO:0007669"/>
    <property type="project" value="UniProtKB-ARBA"/>
</dbReference>
<evidence type="ECO:0000256" key="2">
    <source>
        <dbReference type="ARBA" id="ARBA00004496"/>
    </source>
</evidence>
<evidence type="ECO:0000256" key="7">
    <source>
        <dbReference type="ARBA" id="ARBA00029456"/>
    </source>
</evidence>
<dbReference type="InterPro" id="IPR015943">
    <property type="entry name" value="WD40/YVTN_repeat-like_dom_sf"/>
</dbReference>
<dbReference type="PROSITE" id="PS50082">
    <property type="entry name" value="WD_REPEATS_2"/>
    <property type="match status" value="4"/>
</dbReference>
<dbReference type="GO" id="GO:0031514">
    <property type="term" value="C:motile cilium"/>
    <property type="evidence" value="ECO:0007669"/>
    <property type="project" value="UniProtKB-SubCell"/>
</dbReference>
<name>A0A8J5XCJ5_DIALT</name>
<evidence type="ECO:0000313" key="11">
    <source>
        <dbReference type="EMBL" id="KAG8464103.1"/>
    </source>
</evidence>
<keyword evidence="5" id="KW-0677">Repeat</keyword>
<dbReference type="InterPro" id="IPR001680">
    <property type="entry name" value="WD40_rpt"/>
</dbReference>
<protein>
    <recommendedName>
        <fullName evidence="8">Cilia- and flagella-associated protein 52</fullName>
    </recommendedName>
</protein>
<comment type="caution">
    <text evidence="11">The sequence shown here is derived from an EMBL/GenBank/DDBJ whole genome shotgun (WGS) entry which is preliminary data.</text>
</comment>
<dbReference type="Proteomes" id="UP000751190">
    <property type="component" value="Unassembled WGS sequence"/>
</dbReference>
<feature type="domain" description="EML-like first beta-propeller" evidence="10">
    <location>
        <begin position="51"/>
        <end position="311"/>
    </location>
</feature>
<dbReference type="InterPro" id="IPR050630">
    <property type="entry name" value="WD_repeat_EMAP"/>
</dbReference>
<gene>
    <name evidence="11" type="ORF">KFE25_000271</name>
</gene>
<keyword evidence="6" id="KW-0966">Cell projection</keyword>
<evidence type="ECO:0000256" key="1">
    <source>
        <dbReference type="ARBA" id="ARBA00004230"/>
    </source>
</evidence>
<dbReference type="EMBL" id="JAGTXO010000014">
    <property type="protein sequence ID" value="KAG8464103.1"/>
    <property type="molecule type" value="Genomic_DNA"/>
</dbReference>
<dbReference type="OrthoDB" id="6252103at2759"/>
<organism evidence="11 12">
    <name type="scientific">Diacronema lutheri</name>
    <name type="common">Unicellular marine alga</name>
    <name type="synonym">Monochrysis lutheri</name>
    <dbReference type="NCBI Taxonomy" id="2081491"/>
    <lineage>
        <taxon>Eukaryota</taxon>
        <taxon>Haptista</taxon>
        <taxon>Haptophyta</taxon>
        <taxon>Pavlovophyceae</taxon>
        <taxon>Pavlovales</taxon>
        <taxon>Pavlovaceae</taxon>
        <taxon>Diacronema</taxon>
    </lineage>
</organism>
<dbReference type="InterPro" id="IPR036322">
    <property type="entry name" value="WD40_repeat_dom_sf"/>
</dbReference>
<comment type="similarity">
    <text evidence="7">Belongs to the CFAP52 family.</text>
</comment>
<dbReference type="FunFam" id="2.130.10.10:FF:001320">
    <property type="entry name" value="Predicted protein"/>
    <property type="match status" value="1"/>
</dbReference>
<keyword evidence="6" id="KW-0969">Cilium</keyword>
<proteinExistence type="inferred from homology"/>
<dbReference type="InterPro" id="IPR055439">
    <property type="entry name" value="Beta-prop_EML_1st"/>
</dbReference>
<evidence type="ECO:0000256" key="9">
    <source>
        <dbReference type="PROSITE-ProRule" id="PRU00221"/>
    </source>
</evidence>
<dbReference type="OMA" id="RIMVYNF"/>
<dbReference type="Pfam" id="PF00400">
    <property type="entry name" value="WD40"/>
    <property type="match status" value="5"/>
</dbReference>
<dbReference type="PANTHER" id="PTHR13720:SF14">
    <property type="entry name" value="CILIA- AND FLAGELLA-ASSOCIATED PROTEIN 52"/>
    <property type="match status" value="1"/>
</dbReference>
<keyword evidence="6" id="KW-0282">Flagellum</keyword>
<sequence length="643" mass="68966">MERKLELETVIGFSGKPRGALVCTRFNEMNYLVHSIGSTLVLKNMDDPSDQTFLQGHSDRIACMALHPVDSRILASGQVTHMGFLAPILVWDLEARAIVCTLQLHKVSVAALAFSPSGEFLASIGGEDDNNLVVWHVDVENARGIAICGAPAAHDIALAVVWAKASDDTLITAGRENLRVWNFDVGERKVRPIDCQLGQTRRCFTCLVVSDDDKHVYAATETGDVLEVSISERLLRRIGPKQRIARQITAAALDFNGNLVLGSGDALTVITPDEFKVVATIGADQISGQVTSITAAPSGELLIGTTVSNVYAVQYARHPSGKGAVLDTVTLKSTCHNDKINDVAFPRGYSELFATCSAADIRIWHLASASELLRIQVPNLECNVIAFNPKGSAIISGWSDGKVRAFGPQSGKLLYVINDAHKLVGVGNPSGGTVPANGVTALCVTNAGSRLITGGADGQVRVWKLDTGAQVMIASMKEHKGPVNDLRMGSTDVECLSASADGSVIKWSLESFTRIAAVFGATFFTAVCYHPDESQFISCGTDHKITFWDSTDMAAVRILEGSQTAALNGLDISADGSFYVSASADRSVKLWHYDEGVCWYTGEGHSSAVTKVKISPDEQRLVSIGNDASICIWKLPERATLFE</sequence>
<evidence type="ECO:0000256" key="8">
    <source>
        <dbReference type="ARBA" id="ARBA00029552"/>
    </source>
</evidence>
<feature type="repeat" description="WD" evidence="9">
    <location>
        <begin position="439"/>
        <end position="473"/>
    </location>
</feature>
<evidence type="ECO:0000256" key="6">
    <source>
        <dbReference type="ARBA" id="ARBA00022846"/>
    </source>
</evidence>
<feature type="repeat" description="WD" evidence="9">
    <location>
        <begin position="476"/>
        <end position="517"/>
    </location>
</feature>
<evidence type="ECO:0000256" key="5">
    <source>
        <dbReference type="ARBA" id="ARBA00022737"/>
    </source>
</evidence>
<reference evidence="11" key="1">
    <citation type="submission" date="2021-05" db="EMBL/GenBank/DDBJ databases">
        <title>The genome of the haptophyte Pavlova lutheri (Diacronema luteri, Pavlovales) - a model for lipid biosynthesis in eukaryotic algae.</title>
        <authorList>
            <person name="Hulatt C.J."/>
            <person name="Posewitz M.C."/>
        </authorList>
    </citation>
    <scope>NUCLEOTIDE SEQUENCE</scope>
    <source>
        <strain evidence="11">NIVA-4/92</strain>
    </source>
</reference>
<keyword evidence="4 9" id="KW-0853">WD repeat</keyword>
<dbReference type="PANTHER" id="PTHR13720">
    <property type="entry name" value="WD-40 REPEAT PROTEIN"/>
    <property type="match status" value="1"/>
</dbReference>
<evidence type="ECO:0000256" key="4">
    <source>
        <dbReference type="ARBA" id="ARBA00022574"/>
    </source>
</evidence>
<dbReference type="SUPFAM" id="SSF50978">
    <property type="entry name" value="WD40 repeat-like"/>
    <property type="match status" value="1"/>
</dbReference>
<evidence type="ECO:0000313" key="12">
    <source>
        <dbReference type="Proteomes" id="UP000751190"/>
    </source>
</evidence>